<feature type="domain" description="Guanylate kinase/L-type calcium channel beta subunit" evidence="7">
    <location>
        <begin position="8"/>
        <end position="187"/>
    </location>
</feature>
<dbReference type="SUPFAM" id="SSF52540">
    <property type="entry name" value="P-loop containing nucleoside triphosphate hydrolases"/>
    <property type="match status" value="1"/>
</dbReference>
<comment type="function">
    <text evidence="6">Catalyzes the phosphorylation of ribose 1,5-bisphosphate to 5-phospho-D-ribosyl alpha-1-diphosphate (PRPP).</text>
</comment>
<evidence type="ECO:0000313" key="8">
    <source>
        <dbReference type="EMBL" id="OCX18786.1"/>
    </source>
</evidence>
<comment type="similarity">
    <text evidence="6">Belongs to the ribose 1,5-bisphosphokinase family.</text>
</comment>
<dbReference type="GO" id="GO:0006015">
    <property type="term" value="P:5-phosphoribose 1-diphosphate biosynthetic process"/>
    <property type="evidence" value="ECO:0007669"/>
    <property type="project" value="UniProtKB-UniRule"/>
</dbReference>
<dbReference type="GO" id="GO:0019634">
    <property type="term" value="P:organic phosphonate metabolic process"/>
    <property type="evidence" value="ECO:0007669"/>
    <property type="project" value="UniProtKB-UniRule"/>
</dbReference>
<dbReference type="NCBIfam" id="TIGR02322">
    <property type="entry name" value="phosphon_PhnN"/>
    <property type="match status" value="1"/>
</dbReference>
<evidence type="ECO:0000256" key="5">
    <source>
        <dbReference type="ARBA" id="ARBA00022840"/>
    </source>
</evidence>
<name>A0A1C2DVX6_9HYPH</name>
<keyword evidence="4 6" id="KW-0547">Nucleotide-binding</keyword>
<dbReference type="Proteomes" id="UP000094412">
    <property type="component" value="Unassembled WGS sequence"/>
</dbReference>
<dbReference type="SMART" id="SM00072">
    <property type="entry name" value="GuKc"/>
    <property type="match status" value="1"/>
</dbReference>
<dbReference type="UniPathway" id="UPA00087">
    <property type="reaction ID" value="UER00175"/>
</dbReference>
<protein>
    <recommendedName>
        <fullName evidence="6">Ribose 1,5-bisphosphate phosphokinase PhnN</fullName>
        <ecNumber evidence="6">2.7.4.23</ecNumber>
    </recommendedName>
    <alternativeName>
        <fullName evidence="6">Ribose 1,5-bisphosphokinase</fullName>
    </alternativeName>
</protein>
<dbReference type="HAMAP" id="MF_00836">
    <property type="entry name" value="PhnN"/>
    <property type="match status" value="1"/>
</dbReference>
<dbReference type="AlphaFoldDB" id="A0A1C2DVX6"/>
<keyword evidence="8" id="KW-0418">Kinase</keyword>
<organism evidence="8 9">
    <name type="scientific">Mesorhizobium hungaricum</name>
    <dbReference type="NCBI Taxonomy" id="1566387"/>
    <lineage>
        <taxon>Bacteria</taxon>
        <taxon>Pseudomonadati</taxon>
        <taxon>Pseudomonadota</taxon>
        <taxon>Alphaproteobacteria</taxon>
        <taxon>Hyphomicrobiales</taxon>
        <taxon>Phyllobacteriaceae</taxon>
        <taxon>Mesorhizobium</taxon>
    </lineage>
</organism>
<keyword evidence="9" id="KW-1185">Reference proteome</keyword>
<evidence type="ECO:0000313" key="9">
    <source>
        <dbReference type="Proteomes" id="UP000094412"/>
    </source>
</evidence>
<evidence type="ECO:0000256" key="4">
    <source>
        <dbReference type="ARBA" id="ARBA00022741"/>
    </source>
</evidence>
<comment type="caution">
    <text evidence="8">The sequence shown here is derived from an EMBL/GenBank/DDBJ whole genome shotgun (WGS) entry which is preliminary data.</text>
</comment>
<dbReference type="EC" id="2.7.4.23" evidence="6"/>
<evidence type="ECO:0000256" key="1">
    <source>
        <dbReference type="ARBA" id="ARBA00000373"/>
    </source>
</evidence>
<dbReference type="Pfam" id="PF13238">
    <property type="entry name" value="AAA_18"/>
    <property type="match status" value="1"/>
</dbReference>
<evidence type="ECO:0000259" key="7">
    <source>
        <dbReference type="SMART" id="SM00072"/>
    </source>
</evidence>
<evidence type="ECO:0000256" key="2">
    <source>
        <dbReference type="ARBA" id="ARBA00005069"/>
    </source>
</evidence>
<accession>A0A1C2DVX6</accession>
<dbReference type="InterPro" id="IPR012699">
    <property type="entry name" value="PhnN"/>
</dbReference>
<keyword evidence="3 6" id="KW-0808">Transferase</keyword>
<comment type="catalytic activity">
    <reaction evidence="1 6">
        <text>alpha-D-ribose 1,5-bisphosphate + ATP = 5-phospho-alpha-D-ribose 1-diphosphate + ADP</text>
        <dbReference type="Rhea" id="RHEA:20109"/>
        <dbReference type="ChEBI" id="CHEBI:30616"/>
        <dbReference type="ChEBI" id="CHEBI:58017"/>
        <dbReference type="ChEBI" id="CHEBI:68688"/>
        <dbReference type="ChEBI" id="CHEBI:456216"/>
        <dbReference type="EC" id="2.7.4.23"/>
    </reaction>
</comment>
<dbReference type="EMBL" id="MDEO01000031">
    <property type="protein sequence ID" value="OCX18786.1"/>
    <property type="molecule type" value="Genomic_DNA"/>
</dbReference>
<proteinExistence type="inferred from homology"/>
<dbReference type="InterPro" id="IPR027417">
    <property type="entry name" value="P-loop_NTPase"/>
</dbReference>
<dbReference type="GO" id="GO:0005524">
    <property type="term" value="F:ATP binding"/>
    <property type="evidence" value="ECO:0007669"/>
    <property type="project" value="UniProtKB-KW"/>
</dbReference>
<gene>
    <name evidence="6" type="primary">phnN</name>
    <name evidence="8" type="ORF">QV13_11140</name>
</gene>
<evidence type="ECO:0000256" key="6">
    <source>
        <dbReference type="HAMAP-Rule" id="MF_00836"/>
    </source>
</evidence>
<feature type="binding site" evidence="6">
    <location>
        <begin position="16"/>
        <end position="23"/>
    </location>
    <ligand>
        <name>ATP</name>
        <dbReference type="ChEBI" id="CHEBI:30616"/>
    </ligand>
</feature>
<dbReference type="InterPro" id="IPR008145">
    <property type="entry name" value="GK/Ca_channel_bsu"/>
</dbReference>
<dbReference type="Gene3D" id="3.40.50.300">
    <property type="entry name" value="P-loop containing nucleotide triphosphate hydrolases"/>
    <property type="match status" value="1"/>
</dbReference>
<keyword evidence="5 6" id="KW-0067">ATP-binding</keyword>
<dbReference type="GO" id="GO:0033863">
    <property type="term" value="F:ribose 1,5-bisphosphate phosphokinase activity"/>
    <property type="evidence" value="ECO:0007669"/>
    <property type="project" value="UniProtKB-UniRule"/>
</dbReference>
<comment type="pathway">
    <text evidence="2 6">Metabolic intermediate biosynthesis; 5-phospho-alpha-D-ribose 1-diphosphate biosynthesis; 5-phospho-alpha-D-ribose 1-diphosphate from D-ribose 5-phosphate (route II): step 3/3.</text>
</comment>
<evidence type="ECO:0000256" key="3">
    <source>
        <dbReference type="ARBA" id="ARBA00022679"/>
    </source>
</evidence>
<sequence>MSGSRGSPGRLIIVVGPSGSGKDSVLGYARERLTERSDILFVRRIVTRPATADAEDHDSLNETDFAEAARAGRFAVSWQANGLSYALPRTVLDHVERGGTAVANGSRGALDDIRAAFANVIVAGLTARPEIIAARLASRGRETAEDIQRRVERGLKLGAYGQDITIDNSAELHLAGEALVSIIVSRLSLAS</sequence>
<dbReference type="STRING" id="1566387.QV13_11140"/>
<reference evidence="8 9" key="1">
    <citation type="submission" date="2016-08" db="EMBL/GenBank/DDBJ databases">
        <title>Whole genome sequence of Mesorhizobium sp. strain UASWS1009 isolated from industrial sewage.</title>
        <authorList>
            <person name="Crovadore J."/>
            <person name="Calmin G."/>
            <person name="Chablais R."/>
            <person name="Cochard B."/>
            <person name="Lefort F."/>
        </authorList>
    </citation>
    <scope>NUCLEOTIDE SEQUENCE [LARGE SCALE GENOMIC DNA]</scope>
    <source>
        <strain evidence="8 9">UASWS1009</strain>
    </source>
</reference>